<dbReference type="RefSeq" id="WP_146682612.1">
    <property type="nucleotide sequence ID" value="NZ_CP019646.1"/>
</dbReference>
<evidence type="ECO:0000256" key="1">
    <source>
        <dbReference type="ARBA" id="ARBA00004828"/>
    </source>
</evidence>
<keyword evidence="4 9" id="KW-0808">Transferase</keyword>
<dbReference type="Pfam" id="PF00696">
    <property type="entry name" value="AA_kinase"/>
    <property type="match status" value="1"/>
</dbReference>
<dbReference type="GO" id="GO:0042450">
    <property type="term" value="P:L-arginine biosynthetic process via ornithine"/>
    <property type="evidence" value="ECO:0007669"/>
    <property type="project" value="UniProtKB-UniRule"/>
</dbReference>
<dbReference type="GO" id="GO:0005524">
    <property type="term" value="F:ATP binding"/>
    <property type="evidence" value="ECO:0007669"/>
    <property type="project" value="UniProtKB-UniRule"/>
</dbReference>
<dbReference type="STRING" id="1851148.SMSP2_00685"/>
<comment type="catalytic activity">
    <reaction evidence="8 9">
        <text>N-acetyl-L-glutamate + ATP = N-acetyl-L-glutamyl 5-phosphate + ADP</text>
        <dbReference type="Rhea" id="RHEA:14629"/>
        <dbReference type="ChEBI" id="CHEBI:30616"/>
        <dbReference type="ChEBI" id="CHEBI:44337"/>
        <dbReference type="ChEBI" id="CHEBI:57936"/>
        <dbReference type="ChEBI" id="CHEBI:456216"/>
        <dbReference type="EC" id="2.7.2.8"/>
    </reaction>
</comment>
<evidence type="ECO:0000313" key="11">
    <source>
        <dbReference type="EMBL" id="AQQ70340.1"/>
    </source>
</evidence>
<evidence type="ECO:0000256" key="7">
    <source>
        <dbReference type="ARBA" id="ARBA00022840"/>
    </source>
</evidence>
<evidence type="ECO:0000256" key="2">
    <source>
        <dbReference type="ARBA" id="ARBA00022571"/>
    </source>
</evidence>
<keyword evidence="2 9" id="KW-0055">Arginine biosynthesis</keyword>
<dbReference type="AlphaFoldDB" id="A0A1Q2MCE1"/>
<dbReference type="PANTHER" id="PTHR23342">
    <property type="entry name" value="N-ACETYLGLUTAMATE SYNTHASE"/>
    <property type="match status" value="1"/>
</dbReference>
<dbReference type="EC" id="2.7.2.8" evidence="9"/>
<keyword evidence="7 9" id="KW-0067">ATP-binding</keyword>
<evidence type="ECO:0000256" key="8">
    <source>
        <dbReference type="ARBA" id="ARBA00048141"/>
    </source>
</evidence>
<feature type="site" description="Transition state stabilizer" evidence="9">
    <location>
        <position position="29"/>
    </location>
</feature>
<evidence type="ECO:0000256" key="4">
    <source>
        <dbReference type="ARBA" id="ARBA00022679"/>
    </source>
</evidence>
<evidence type="ECO:0000256" key="6">
    <source>
        <dbReference type="ARBA" id="ARBA00022777"/>
    </source>
</evidence>
<dbReference type="PIRSF" id="PIRSF000728">
    <property type="entry name" value="NAGK"/>
    <property type="match status" value="1"/>
</dbReference>
<comment type="pathway">
    <text evidence="1 9">Amino-acid biosynthesis; L-arginine biosynthesis; N(2)-acetyl-L-ornithine from L-glutamate: step 2/4.</text>
</comment>
<dbReference type="SUPFAM" id="SSF53633">
    <property type="entry name" value="Carbamate kinase-like"/>
    <property type="match status" value="1"/>
</dbReference>
<dbReference type="InterPro" id="IPR001057">
    <property type="entry name" value="Glu/AcGlu_kinase"/>
</dbReference>
<dbReference type="HAMAP" id="MF_00082">
    <property type="entry name" value="ArgB"/>
    <property type="match status" value="1"/>
</dbReference>
<dbReference type="PANTHER" id="PTHR23342:SF0">
    <property type="entry name" value="N-ACETYLGLUTAMATE SYNTHASE, MITOCHONDRIAL"/>
    <property type="match status" value="1"/>
</dbReference>
<comment type="function">
    <text evidence="9">Catalyzes the ATP-dependent phosphorylation of N-acetyl-L-glutamate.</text>
</comment>
<evidence type="ECO:0000256" key="3">
    <source>
        <dbReference type="ARBA" id="ARBA00022605"/>
    </source>
</evidence>
<dbReference type="FunFam" id="3.40.1160.10:FF:000004">
    <property type="entry name" value="Acetylglutamate kinase"/>
    <property type="match status" value="1"/>
</dbReference>
<feature type="site" description="Transition state stabilizer" evidence="9">
    <location>
        <position position="249"/>
    </location>
</feature>
<dbReference type="GO" id="GO:0005737">
    <property type="term" value="C:cytoplasm"/>
    <property type="evidence" value="ECO:0007669"/>
    <property type="project" value="UniProtKB-SubCell"/>
</dbReference>
<dbReference type="KEGG" id="pbas:SMSP2_00685"/>
<dbReference type="GO" id="GO:0003991">
    <property type="term" value="F:acetylglutamate kinase activity"/>
    <property type="evidence" value="ECO:0007669"/>
    <property type="project" value="UniProtKB-UniRule"/>
</dbReference>
<evidence type="ECO:0000256" key="9">
    <source>
        <dbReference type="HAMAP-Rule" id="MF_00082"/>
    </source>
</evidence>
<evidence type="ECO:0000313" key="12">
    <source>
        <dbReference type="Proteomes" id="UP000188181"/>
    </source>
</evidence>
<dbReference type="UniPathway" id="UPA00068">
    <property type="reaction ID" value="UER00107"/>
</dbReference>
<dbReference type="CDD" id="cd04250">
    <property type="entry name" value="AAK_NAGK-C"/>
    <property type="match status" value="1"/>
</dbReference>
<keyword evidence="12" id="KW-1185">Reference proteome</keyword>
<dbReference type="EMBL" id="CP019646">
    <property type="protein sequence ID" value="AQQ70340.1"/>
    <property type="molecule type" value="Genomic_DNA"/>
</dbReference>
<comment type="similarity">
    <text evidence="9">Belongs to the acetylglutamate kinase family. ArgB subfamily.</text>
</comment>
<keyword evidence="6 9" id="KW-0418">Kinase</keyword>
<dbReference type="InterPro" id="IPR001048">
    <property type="entry name" value="Asp/Glu/Uridylate_kinase"/>
</dbReference>
<evidence type="ECO:0000256" key="5">
    <source>
        <dbReference type="ARBA" id="ARBA00022741"/>
    </source>
</evidence>
<evidence type="ECO:0000259" key="10">
    <source>
        <dbReference type="Pfam" id="PF00696"/>
    </source>
</evidence>
<dbReference type="InterPro" id="IPR041727">
    <property type="entry name" value="NAGK-C"/>
</dbReference>
<keyword evidence="9" id="KW-0963">Cytoplasm</keyword>
<keyword evidence="5 9" id="KW-0547">Nucleotide-binding</keyword>
<gene>
    <name evidence="9 11" type="primary">argB</name>
    <name evidence="11" type="ORF">SMSP2_00685</name>
</gene>
<feature type="binding site" evidence="9">
    <location>
        <begin position="64"/>
        <end position="65"/>
    </location>
    <ligand>
        <name>substrate</name>
    </ligand>
</feature>
<keyword evidence="3 9" id="KW-0028">Amino-acid biosynthesis</keyword>
<name>A0A1Q2MCE1_9BACT</name>
<dbReference type="PRINTS" id="PR00474">
    <property type="entry name" value="GLU5KINASE"/>
</dbReference>
<dbReference type="Proteomes" id="UP000188181">
    <property type="component" value="Chromosome"/>
</dbReference>
<feature type="domain" description="Aspartate/glutamate/uridylate kinase" evidence="10">
    <location>
        <begin position="24"/>
        <end position="265"/>
    </location>
</feature>
<dbReference type="InterPro" id="IPR036393">
    <property type="entry name" value="AceGlu_kinase-like_sf"/>
</dbReference>
<proteinExistence type="inferred from homology"/>
<feature type="binding site" evidence="9">
    <location>
        <position position="186"/>
    </location>
    <ligand>
        <name>substrate</name>
    </ligand>
</feature>
<organism evidence="11 12">
    <name type="scientific">Limihaloglobus sulfuriphilus</name>
    <dbReference type="NCBI Taxonomy" id="1851148"/>
    <lineage>
        <taxon>Bacteria</taxon>
        <taxon>Pseudomonadati</taxon>
        <taxon>Planctomycetota</taxon>
        <taxon>Phycisphaerae</taxon>
        <taxon>Sedimentisphaerales</taxon>
        <taxon>Sedimentisphaeraceae</taxon>
        <taxon>Limihaloglobus</taxon>
    </lineage>
</organism>
<dbReference type="OrthoDB" id="9803155at2"/>
<dbReference type="InterPro" id="IPR037528">
    <property type="entry name" value="ArgB"/>
</dbReference>
<reference evidence="12" key="1">
    <citation type="submission" date="2017-02" db="EMBL/GenBank/DDBJ databases">
        <title>Comparative genomics and description of representatives of a novel lineage of planctomycetes thriving in anoxic sediments.</title>
        <authorList>
            <person name="Spring S."/>
            <person name="Bunk B."/>
            <person name="Sproer C."/>
        </authorList>
    </citation>
    <scope>NUCLEOTIDE SEQUENCE [LARGE SCALE GENOMIC DNA]</scope>
    <source>
        <strain evidence="12">SM-Chi-D1</strain>
    </source>
</reference>
<comment type="subcellular location">
    <subcellularLocation>
        <location evidence="9">Cytoplasm</location>
    </subcellularLocation>
</comment>
<protein>
    <recommendedName>
        <fullName evidence="9">Acetylglutamate kinase</fullName>
        <ecNumber evidence="9">2.7.2.8</ecNumber>
    </recommendedName>
    <alternativeName>
        <fullName evidence="9">N-acetyl-L-glutamate 5-phosphotransferase</fullName>
    </alternativeName>
    <alternativeName>
        <fullName evidence="9">NAG kinase</fullName>
        <shortName evidence="9">NAGK</shortName>
    </alternativeName>
</protein>
<accession>A0A1Q2MCE1</accession>
<sequence>MQTAIKKARAMIEAMEYIRAFKDKIVVVKLGGSILEDLELQRKLLKDIAFMKIVGMRPVIVHGGGKHISQAMENSGIEPQWVHGRRYTDKRTLTIVERTLIHDVNSGICKALKELGCSTMALHSLGSCVIFAKPLEMKTEEGRRLDLGLVGEVDKVNSELIINLCAAGTIPVIAPIGIDKNGQKLNINADSAAGMVAASVKAEKFVLLSDTHGILMDINDPESRISSLTETQVKELIREGVISAGMLPKVEACFTALDGGVGKAHTIDGRIEHSLLLEIYTEQGIGTQIIR</sequence>
<dbReference type="Gene3D" id="3.40.1160.10">
    <property type="entry name" value="Acetylglutamate kinase-like"/>
    <property type="match status" value="1"/>
</dbReference>
<feature type="binding site" evidence="9">
    <location>
        <position position="86"/>
    </location>
    <ligand>
        <name>substrate</name>
    </ligand>
</feature>
<dbReference type="InterPro" id="IPR004662">
    <property type="entry name" value="AcgluKinase_fam"/>
</dbReference>
<dbReference type="NCBIfam" id="TIGR00761">
    <property type="entry name" value="argB"/>
    <property type="match status" value="1"/>
</dbReference>